<proteinExistence type="predicted"/>
<organism evidence="3">
    <name type="scientific">Pectinophora gossypiella</name>
    <name type="common">Cotton pink bollworm</name>
    <name type="synonym">Depressaria gossypiella</name>
    <dbReference type="NCBI Taxonomy" id="13191"/>
    <lineage>
        <taxon>Eukaryota</taxon>
        <taxon>Metazoa</taxon>
        <taxon>Ecdysozoa</taxon>
        <taxon>Arthropoda</taxon>
        <taxon>Hexapoda</taxon>
        <taxon>Insecta</taxon>
        <taxon>Pterygota</taxon>
        <taxon>Neoptera</taxon>
        <taxon>Endopterygota</taxon>
        <taxon>Lepidoptera</taxon>
        <taxon>Glossata</taxon>
        <taxon>Ditrysia</taxon>
        <taxon>Gelechioidea</taxon>
        <taxon>Gelechiidae</taxon>
        <taxon>Apatetrinae</taxon>
        <taxon>Pectinophora</taxon>
    </lineage>
</organism>
<dbReference type="PANTHER" id="PTHR12496:SF9">
    <property type="entry name" value="METHYLTRANSFERASE-LIKE PROTEIN 25-RELATED"/>
    <property type="match status" value="1"/>
</dbReference>
<evidence type="ECO:0000313" key="2">
    <source>
        <dbReference type="EMBL" id="JAT79771.1"/>
    </source>
</evidence>
<dbReference type="AlphaFoldDB" id="A0A1E1WNR3"/>
<evidence type="ECO:0000313" key="3">
    <source>
        <dbReference type="EMBL" id="JAT88588.1"/>
    </source>
</evidence>
<evidence type="ECO:0000259" key="1">
    <source>
        <dbReference type="Pfam" id="PF13679"/>
    </source>
</evidence>
<reference evidence="3" key="1">
    <citation type="submission" date="2015-09" db="EMBL/GenBank/DDBJ databases">
        <title>De novo assembly of Pectinophora gossypiella (Pink Bollworm) gut transcriptome.</title>
        <authorList>
            <person name="Tassone E.E."/>
        </authorList>
    </citation>
    <scope>NUCLEOTIDE SEQUENCE</scope>
</reference>
<dbReference type="OrthoDB" id="10258156at2759"/>
<accession>A0A1E1WNR3</accession>
<protein>
    <recommendedName>
        <fullName evidence="1">Methyltransferase domain-containing protein</fullName>
    </recommendedName>
</protein>
<sequence>MRLFKMDSKVTKIRHNLDSIIKYLTPLLPLANCHMVEFLTHNHWEKLLPRPLTESLDSMELNDAVENFWMSLDVKNCTSELDKWIVNARSHCILANNDYCLTREQLSDRIKAWGGEIKPEIKVSEFMNSKKSYEVQTMSGLVASLHEVCGSSCCVEVGGGRGHLLTSLSLSHGAPSLTVDCDETYVRAAADRARKISKQWHAIAKKIHNGTEERVARHTGDLHRFAAAFVTSETDLAGVVRQSFPEYKDDGVTVLLTGLHTCGNLGPDSLRIFTHQPTTAAVFNVPCCYHLLTEQIDEGLFDVFQRNYGGQNGMTGFPMSEHLKGLNLGRNARMLAAQSIDRVLHHRQLPNKSLIYRALLQVIIKQHLPDAVLSEGKLKRIAKCETFQQYFKMADSILKLNIMDNLPEKYLQELHKEMDGQWKKLVLFYLLRLCLAQVIESVILLDRLLYLCENGFDKVFLVKLFDPVLSPRCHSLVAVR</sequence>
<gene>
    <name evidence="3" type="ORF">g.15803</name>
    <name evidence="2" type="ORF">g.15805</name>
</gene>
<dbReference type="PANTHER" id="PTHR12496">
    <property type="entry name" value="CGI-41 METHYLTRANSFERASE"/>
    <property type="match status" value="1"/>
</dbReference>
<dbReference type="InterPro" id="IPR025714">
    <property type="entry name" value="Methyltranfer_dom"/>
</dbReference>
<dbReference type="EMBL" id="GDQN01011283">
    <property type="protein sequence ID" value="JAT79771.1"/>
    <property type="molecule type" value="Transcribed_RNA"/>
</dbReference>
<dbReference type="Pfam" id="PF13679">
    <property type="entry name" value="Methyltransf_32"/>
    <property type="match status" value="1"/>
</dbReference>
<feature type="domain" description="Methyltransferase" evidence="1">
    <location>
        <begin position="130"/>
        <end position="295"/>
    </location>
</feature>
<dbReference type="InterPro" id="IPR052220">
    <property type="entry name" value="METTL25"/>
</dbReference>
<name>A0A1E1WNR3_PECGO</name>
<dbReference type="EMBL" id="GDQN01002466">
    <property type="protein sequence ID" value="JAT88588.1"/>
    <property type="molecule type" value="Transcribed_RNA"/>
</dbReference>